<dbReference type="InterPro" id="IPR012902">
    <property type="entry name" value="N_methyl_site"/>
</dbReference>
<dbReference type="Pfam" id="PF07963">
    <property type="entry name" value="N_methyl"/>
    <property type="match status" value="1"/>
</dbReference>
<comment type="subcellular location">
    <subcellularLocation>
        <location evidence="1">Cell inner membrane</location>
        <topology evidence="1">Single-pass membrane protein</topology>
    </subcellularLocation>
</comment>
<evidence type="ECO:0000256" key="8">
    <source>
        <dbReference type="ARBA" id="ARBA00023136"/>
    </source>
</evidence>
<keyword evidence="8" id="KW-0472">Membrane</keyword>
<dbReference type="Gene3D" id="3.55.40.10">
    <property type="entry name" value="minor pseudopilin epsh domain"/>
    <property type="match status" value="1"/>
</dbReference>
<evidence type="ECO:0000256" key="3">
    <source>
        <dbReference type="ARBA" id="ARBA00022475"/>
    </source>
</evidence>
<evidence type="ECO:0000313" key="12">
    <source>
        <dbReference type="EMBL" id="GLX77157.1"/>
    </source>
</evidence>
<dbReference type="NCBIfam" id="TIGR02532">
    <property type="entry name" value="IV_pilin_GFxxxE"/>
    <property type="match status" value="1"/>
</dbReference>
<keyword evidence="7" id="KW-1133">Transmembrane helix</keyword>
<dbReference type="Proteomes" id="UP001157186">
    <property type="component" value="Unassembled WGS sequence"/>
</dbReference>
<evidence type="ECO:0000256" key="9">
    <source>
        <dbReference type="ARBA" id="ARBA00025772"/>
    </source>
</evidence>
<evidence type="ECO:0000256" key="4">
    <source>
        <dbReference type="ARBA" id="ARBA00022481"/>
    </source>
</evidence>
<keyword evidence="13" id="KW-1185">Reference proteome</keyword>
<accession>A0ABQ6GMK6</accession>
<name>A0ABQ6GMK6_9GAMM</name>
<keyword evidence="3" id="KW-1003">Cell membrane</keyword>
<protein>
    <recommendedName>
        <fullName evidence="2">Type II secretion system protein H</fullName>
    </recommendedName>
    <alternativeName>
        <fullName evidence="10">General secretion pathway protein H</fullName>
    </alternativeName>
</protein>
<reference evidence="12 13" key="1">
    <citation type="submission" date="2023-03" db="EMBL/GenBank/DDBJ databases">
        <title>Draft genome sequence of Thalassotalea insulae KCTC 62186T.</title>
        <authorList>
            <person name="Sawabe T."/>
        </authorList>
    </citation>
    <scope>NUCLEOTIDE SEQUENCE [LARGE SCALE GENOMIC DNA]</scope>
    <source>
        <strain evidence="12 13">KCTC 62186</strain>
    </source>
</reference>
<comment type="similarity">
    <text evidence="9">Belongs to the GSP H family.</text>
</comment>
<dbReference type="InterPro" id="IPR045584">
    <property type="entry name" value="Pilin-like"/>
</dbReference>
<evidence type="ECO:0000256" key="10">
    <source>
        <dbReference type="ARBA" id="ARBA00030775"/>
    </source>
</evidence>
<evidence type="ECO:0000256" key="5">
    <source>
        <dbReference type="ARBA" id="ARBA00022519"/>
    </source>
</evidence>
<evidence type="ECO:0000256" key="7">
    <source>
        <dbReference type="ARBA" id="ARBA00022989"/>
    </source>
</evidence>
<dbReference type="Pfam" id="PF12019">
    <property type="entry name" value="GspH"/>
    <property type="match status" value="1"/>
</dbReference>
<dbReference type="PROSITE" id="PS00409">
    <property type="entry name" value="PROKAR_NTER_METHYL"/>
    <property type="match status" value="1"/>
</dbReference>
<evidence type="ECO:0000256" key="1">
    <source>
        <dbReference type="ARBA" id="ARBA00004377"/>
    </source>
</evidence>
<keyword evidence="4" id="KW-0488">Methylation</keyword>
<keyword evidence="5" id="KW-0997">Cell inner membrane</keyword>
<dbReference type="SUPFAM" id="SSF54523">
    <property type="entry name" value="Pili subunits"/>
    <property type="match status" value="1"/>
</dbReference>
<feature type="domain" description="General secretion pathway GspH" evidence="11">
    <location>
        <begin position="44"/>
        <end position="159"/>
    </location>
</feature>
<comment type="caution">
    <text evidence="12">The sequence shown here is derived from an EMBL/GenBank/DDBJ whole genome shotgun (WGS) entry which is preliminary data.</text>
</comment>
<evidence type="ECO:0000256" key="6">
    <source>
        <dbReference type="ARBA" id="ARBA00022692"/>
    </source>
</evidence>
<keyword evidence="6" id="KW-0812">Transmembrane</keyword>
<evidence type="ECO:0000256" key="2">
    <source>
        <dbReference type="ARBA" id="ARBA00021549"/>
    </source>
</evidence>
<dbReference type="RefSeq" id="WP_284242997.1">
    <property type="nucleotide sequence ID" value="NZ_BSST01000001.1"/>
</dbReference>
<proteinExistence type="inferred from homology"/>
<evidence type="ECO:0000259" key="11">
    <source>
        <dbReference type="Pfam" id="PF12019"/>
    </source>
</evidence>
<dbReference type="EMBL" id="BSST01000001">
    <property type="protein sequence ID" value="GLX77157.1"/>
    <property type="molecule type" value="Genomic_DNA"/>
</dbReference>
<organism evidence="12 13">
    <name type="scientific">Thalassotalea insulae</name>
    <dbReference type="NCBI Taxonomy" id="2056778"/>
    <lineage>
        <taxon>Bacteria</taxon>
        <taxon>Pseudomonadati</taxon>
        <taxon>Pseudomonadota</taxon>
        <taxon>Gammaproteobacteria</taxon>
        <taxon>Alteromonadales</taxon>
        <taxon>Colwelliaceae</taxon>
        <taxon>Thalassotalea</taxon>
    </lineage>
</organism>
<dbReference type="InterPro" id="IPR022346">
    <property type="entry name" value="T2SS_GspH"/>
</dbReference>
<sequence>MRNNHGFTLIELLVTISILISLTAIAVPNFTDFIVKLRVDNEISTLYRLLLTARNSAINSGQDTTLCPLVDNTCVEDWSKALYVFTDANNDKQLNNNDAIIAMKPAIENDDKLQYAKGRTGITYKASGHLSGWGQNGTFKYCPNNHANKARGIIVAISGRLYQSFNKGNNKQDVNRSNTYITCSS</sequence>
<gene>
    <name evidence="12" type="primary">fimT_1</name>
    <name evidence="12" type="ORF">tinsulaeT_04970</name>
</gene>
<evidence type="ECO:0000313" key="13">
    <source>
        <dbReference type="Proteomes" id="UP001157186"/>
    </source>
</evidence>